<dbReference type="Proteomes" id="UP001417504">
    <property type="component" value="Unassembled WGS sequence"/>
</dbReference>
<name>A0AAP0PBM5_9MAGN</name>
<evidence type="ECO:0000313" key="3">
    <source>
        <dbReference type="Proteomes" id="UP001417504"/>
    </source>
</evidence>
<dbReference type="PANTHER" id="PTHR31348:SF3">
    <property type="entry name" value="EID1-LIKE F-BOX PROTEIN 3"/>
    <property type="match status" value="1"/>
</dbReference>
<accession>A0AAP0PBM5</accession>
<reference evidence="2 3" key="1">
    <citation type="submission" date="2024-01" db="EMBL/GenBank/DDBJ databases">
        <title>Genome assemblies of Stephania.</title>
        <authorList>
            <person name="Yang L."/>
        </authorList>
    </citation>
    <scope>NUCLEOTIDE SEQUENCE [LARGE SCALE GENOMIC DNA]</scope>
    <source>
        <strain evidence="2">QJT</strain>
        <tissue evidence="2">Leaf</tissue>
    </source>
</reference>
<protein>
    <recommendedName>
        <fullName evidence="4">EID1-like F-box protein 3</fullName>
    </recommendedName>
</protein>
<dbReference type="InterPro" id="IPR040267">
    <property type="entry name" value="EID1-like"/>
</dbReference>
<organism evidence="2 3">
    <name type="scientific">Stephania japonica</name>
    <dbReference type="NCBI Taxonomy" id="461633"/>
    <lineage>
        <taxon>Eukaryota</taxon>
        <taxon>Viridiplantae</taxon>
        <taxon>Streptophyta</taxon>
        <taxon>Embryophyta</taxon>
        <taxon>Tracheophyta</taxon>
        <taxon>Spermatophyta</taxon>
        <taxon>Magnoliopsida</taxon>
        <taxon>Ranunculales</taxon>
        <taxon>Menispermaceae</taxon>
        <taxon>Menispermoideae</taxon>
        <taxon>Cissampelideae</taxon>
        <taxon>Stephania</taxon>
    </lineage>
</organism>
<keyword evidence="3" id="KW-1185">Reference proteome</keyword>
<comment type="caution">
    <text evidence="2">The sequence shown here is derived from an EMBL/GenBank/DDBJ whole genome shotgun (WGS) entry which is preliminary data.</text>
</comment>
<gene>
    <name evidence="2" type="ORF">Sjap_007763</name>
</gene>
<dbReference type="PANTHER" id="PTHR31348">
    <property type="entry name" value="EID1-LIKE F-BOX PROTEIN 2-RELATED"/>
    <property type="match status" value="1"/>
</dbReference>
<evidence type="ECO:0000256" key="1">
    <source>
        <dbReference type="SAM" id="MobiDB-lite"/>
    </source>
</evidence>
<dbReference type="AlphaFoldDB" id="A0AAP0PBM5"/>
<sequence>MNWDPQLLCLTSRISRRLRELAKRILWRYHCLSRAPKMVSALANGAPNWLALAKLLCFCCGCVPNRNFRVNRVQPGHVAKETRFSKTSGKSFLARTCREDTLYISDPCEHAVEDCEDYLGVYRGVFRGFARSRTRACLIRRQVELEQQIRCPYCGERVWSMTSARLVPRSASRRLGTNEEGSLEYFVCLNGHLHGSCWLVPLSSDEDEAGNLEEEEEDRGADVDVDVEEGGAHGSDGSDGDVGMASVRENGGAVG</sequence>
<evidence type="ECO:0008006" key="4">
    <source>
        <dbReference type="Google" id="ProtNLM"/>
    </source>
</evidence>
<dbReference type="EMBL" id="JBBNAE010000003">
    <property type="protein sequence ID" value="KAK9137169.1"/>
    <property type="molecule type" value="Genomic_DNA"/>
</dbReference>
<evidence type="ECO:0000313" key="2">
    <source>
        <dbReference type="EMBL" id="KAK9137169.1"/>
    </source>
</evidence>
<feature type="compositionally biased region" description="Acidic residues" evidence="1">
    <location>
        <begin position="208"/>
        <end position="229"/>
    </location>
</feature>
<proteinExistence type="predicted"/>
<feature type="region of interest" description="Disordered" evidence="1">
    <location>
        <begin position="208"/>
        <end position="255"/>
    </location>
</feature>